<dbReference type="STRING" id="329046.A0A1Y2BS79"/>
<dbReference type="Gene3D" id="2.80.10.50">
    <property type="match status" value="1"/>
</dbReference>
<feature type="domain" description="MIR" evidence="16">
    <location>
        <begin position="425"/>
        <end position="483"/>
    </location>
</feature>
<evidence type="ECO:0000256" key="3">
    <source>
        <dbReference type="ARBA" id="ARBA00007222"/>
    </source>
</evidence>
<feature type="transmembrane region" description="Helical" evidence="14">
    <location>
        <begin position="732"/>
        <end position="748"/>
    </location>
</feature>
<proteinExistence type="inferred from homology"/>
<evidence type="ECO:0000256" key="14">
    <source>
        <dbReference type="RuleBase" id="RU367007"/>
    </source>
</evidence>
<dbReference type="PANTHER" id="PTHR10050:SF46">
    <property type="entry name" value="PROTEIN O-MANNOSYL-TRANSFERASE 2"/>
    <property type="match status" value="1"/>
</dbReference>
<evidence type="ECO:0000256" key="2">
    <source>
        <dbReference type="ARBA" id="ARBA00004922"/>
    </source>
</evidence>
<dbReference type="InterPro" id="IPR016093">
    <property type="entry name" value="MIR_motif"/>
</dbReference>
<feature type="transmembrane region" description="Helical" evidence="14">
    <location>
        <begin position="258"/>
        <end position="275"/>
    </location>
</feature>
<evidence type="ECO:0000256" key="9">
    <source>
        <dbReference type="ARBA" id="ARBA00022824"/>
    </source>
</evidence>
<evidence type="ECO:0000313" key="17">
    <source>
        <dbReference type="EMBL" id="ORY37609.1"/>
    </source>
</evidence>
<name>A0A1Y2BS79_9FUNG</name>
<dbReference type="Pfam" id="PF02366">
    <property type="entry name" value="PMT"/>
    <property type="match status" value="1"/>
</dbReference>
<feature type="transmembrane region" description="Helical" evidence="14">
    <location>
        <begin position="631"/>
        <end position="652"/>
    </location>
</feature>
<keyword evidence="6 14" id="KW-0808">Transferase</keyword>
<keyword evidence="18" id="KW-1185">Reference proteome</keyword>
<dbReference type="Proteomes" id="UP000193642">
    <property type="component" value="Unassembled WGS sequence"/>
</dbReference>
<comment type="pathway">
    <text evidence="2 14">Protein modification; protein glycosylation.</text>
</comment>
<evidence type="ECO:0000256" key="8">
    <source>
        <dbReference type="ARBA" id="ARBA00022737"/>
    </source>
</evidence>
<dbReference type="SUPFAM" id="SSF82109">
    <property type="entry name" value="MIR domain"/>
    <property type="match status" value="1"/>
</dbReference>
<feature type="transmembrane region" description="Helical" evidence="14">
    <location>
        <begin position="230"/>
        <end position="246"/>
    </location>
</feature>
<evidence type="ECO:0000256" key="7">
    <source>
        <dbReference type="ARBA" id="ARBA00022692"/>
    </source>
</evidence>
<comment type="function">
    <text evidence="14">Transfers mannose from Dol-P-mannose to Ser or Thr residues on proteins.</text>
</comment>
<evidence type="ECO:0000256" key="1">
    <source>
        <dbReference type="ARBA" id="ARBA00004477"/>
    </source>
</evidence>
<dbReference type="PROSITE" id="PS50919">
    <property type="entry name" value="MIR"/>
    <property type="match status" value="1"/>
</dbReference>
<evidence type="ECO:0000256" key="11">
    <source>
        <dbReference type="ARBA" id="ARBA00023136"/>
    </source>
</evidence>
<comment type="catalytic activity">
    <reaction evidence="13 14">
        <text>a di-trans,poly-cis-dolichyl beta-D-mannosyl phosphate + L-seryl-[protein] = 3-O-(alpha-D-mannosyl)-L-seryl-[protein] + a di-trans,poly-cis-dolichyl phosphate + H(+)</text>
        <dbReference type="Rhea" id="RHEA:17377"/>
        <dbReference type="Rhea" id="RHEA-COMP:9863"/>
        <dbReference type="Rhea" id="RHEA-COMP:13546"/>
        <dbReference type="Rhea" id="RHEA-COMP:19498"/>
        <dbReference type="Rhea" id="RHEA-COMP:19501"/>
        <dbReference type="ChEBI" id="CHEBI:15378"/>
        <dbReference type="ChEBI" id="CHEBI:29999"/>
        <dbReference type="ChEBI" id="CHEBI:57683"/>
        <dbReference type="ChEBI" id="CHEBI:58211"/>
        <dbReference type="ChEBI" id="CHEBI:137321"/>
        <dbReference type="EC" id="2.4.1.109"/>
    </reaction>
</comment>
<keyword evidence="9 14" id="KW-0256">Endoplasmic reticulum</keyword>
<dbReference type="GO" id="GO:0004169">
    <property type="term" value="F:dolichyl-phosphate-mannose-protein mannosyltransferase activity"/>
    <property type="evidence" value="ECO:0007669"/>
    <property type="project" value="UniProtKB-UniRule"/>
</dbReference>
<organism evidence="17 18">
    <name type="scientific">Rhizoclosmatium globosum</name>
    <dbReference type="NCBI Taxonomy" id="329046"/>
    <lineage>
        <taxon>Eukaryota</taxon>
        <taxon>Fungi</taxon>
        <taxon>Fungi incertae sedis</taxon>
        <taxon>Chytridiomycota</taxon>
        <taxon>Chytridiomycota incertae sedis</taxon>
        <taxon>Chytridiomycetes</taxon>
        <taxon>Chytridiales</taxon>
        <taxon>Chytriomycetaceae</taxon>
        <taxon>Rhizoclosmatium</taxon>
    </lineage>
</organism>
<feature type="transmembrane region" description="Helical" evidence="14">
    <location>
        <begin position="672"/>
        <end position="691"/>
    </location>
</feature>
<evidence type="ECO:0000256" key="13">
    <source>
        <dbReference type="ARBA" id="ARBA00045102"/>
    </source>
</evidence>
<reference evidence="17 18" key="1">
    <citation type="submission" date="2016-07" db="EMBL/GenBank/DDBJ databases">
        <title>Pervasive Adenine N6-methylation of Active Genes in Fungi.</title>
        <authorList>
            <consortium name="DOE Joint Genome Institute"/>
            <person name="Mondo S.J."/>
            <person name="Dannebaum R.O."/>
            <person name="Kuo R.C."/>
            <person name="Labutti K."/>
            <person name="Haridas S."/>
            <person name="Kuo A."/>
            <person name="Salamov A."/>
            <person name="Ahrendt S.R."/>
            <person name="Lipzen A."/>
            <person name="Sullivan W."/>
            <person name="Andreopoulos W.B."/>
            <person name="Clum A."/>
            <person name="Lindquist E."/>
            <person name="Daum C."/>
            <person name="Ramamoorthy G.K."/>
            <person name="Gryganskyi A."/>
            <person name="Culley D."/>
            <person name="Magnuson J.K."/>
            <person name="James T.Y."/>
            <person name="O'Malley M.A."/>
            <person name="Stajich J.E."/>
            <person name="Spatafora J.W."/>
            <person name="Visel A."/>
            <person name="Grigoriev I.V."/>
        </authorList>
    </citation>
    <scope>NUCLEOTIDE SEQUENCE [LARGE SCALE GENOMIC DNA]</scope>
    <source>
        <strain evidence="17 18">JEL800</strain>
    </source>
</reference>
<feature type="compositionally biased region" description="Polar residues" evidence="15">
    <location>
        <begin position="42"/>
        <end position="52"/>
    </location>
</feature>
<keyword evidence="8" id="KW-0677">Repeat</keyword>
<accession>A0A1Y2BS79</accession>
<protein>
    <recommendedName>
        <fullName evidence="4 14">Dolichyl-phosphate-mannose--protein mannosyltransferase</fullName>
        <ecNumber evidence="4 14">2.4.1.109</ecNumber>
    </recommendedName>
</protein>
<keyword evidence="11 14" id="KW-0472">Membrane</keyword>
<keyword evidence="5 14" id="KW-0328">Glycosyltransferase</keyword>
<evidence type="ECO:0000313" key="18">
    <source>
        <dbReference type="Proteomes" id="UP000193642"/>
    </source>
</evidence>
<dbReference type="AlphaFoldDB" id="A0A1Y2BS79"/>
<dbReference type="SMART" id="SM00472">
    <property type="entry name" value="MIR"/>
    <property type="match status" value="3"/>
</dbReference>
<feature type="region of interest" description="Disordered" evidence="15">
    <location>
        <begin position="42"/>
        <end position="66"/>
    </location>
</feature>
<feature type="region of interest" description="Disordered" evidence="15">
    <location>
        <begin position="1"/>
        <end position="20"/>
    </location>
</feature>
<feature type="transmembrane region" description="Helical" evidence="14">
    <location>
        <begin position="697"/>
        <end position="720"/>
    </location>
</feature>
<dbReference type="InterPro" id="IPR003342">
    <property type="entry name" value="ArnT-like_N"/>
</dbReference>
<dbReference type="EC" id="2.4.1.109" evidence="4 14"/>
<dbReference type="InterPro" id="IPR036300">
    <property type="entry name" value="MIR_dom_sf"/>
</dbReference>
<dbReference type="EMBL" id="MCGO01000049">
    <property type="protein sequence ID" value="ORY37609.1"/>
    <property type="molecule type" value="Genomic_DNA"/>
</dbReference>
<dbReference type="PANTHER" id="PTHR10050">
    <property type="entry name" value="DOLICHYL-PHOSPHATE-MANNOSE--PROTEIN MANNOSYLTRANSFERASE"/>
    <property type="match status" value="1"/>
</dbReference>
<evidence type="ECO:0000256" key="4">
    <source>
        <dbReference type="ARBA" id="ARBA00012839"/>
    </source>
</evidence>
<comment type="subcellular location">
    <subcellularLocation>
        <location evidence="1 14">Endoplasmic reticulum membrane</location>
        <topology evidence="1 14">Multi-pass membrane protein</topology>
    </subcellularLocation>
</comment>
<comment type="catalytic activity">
    <reaction evidence="12 14">
        <text>a di-trans,poly-cis-dolichyl beta-D-mannosyl phosphate + L-threonyl-[protein] = 3-O-(alpha-D-mannosyl)-L-threonyl-[protein] + a di-trans,poly-cis-dolichyl phosphate + H(+)</text>
        <dbReference type="Rhea" id="RHEA:53396"/>
        <dbReference type="Rhea" id="RHEA-COMP:11060"/>
        <dbReference type="Rhea" id="RHEA-COMP:13547"/>
        <dbReference type="Rhea" id="RHEA-COMP:19498"/>
        <dbReference type="Rhea" id="RHEA-COMP:19501"/>
        <dbReference type="ChEBI" id="CHEBI:15378"/>
        <dbReference type="ChEBI" id="CHEBI:30013"/>
        <dbReference type="ChEBI" id="CHEBI:57683"/>
        <dbReference type="ChEBI" id="CHEBI:58211"/>
        <dbReference type="ChEBI" id="CHEBI:137323"/>
        <dbReference type="EC" id="2.4.1.109"/>
    </reaction>
</comment>
<feature type="transmembrane region" description="Helical" evidence="14">
    <location>
        <begin position="175"/>
        <end position="193"/>
    </location>
</feature>
<dbReference type="UniPathway" id="UPA00378"/>
<dbReference type="GO" id="GO:0005789">
    <property type="term" value="C:endoplasmic reticulum membrane"/>
    <property type="evidence" value="ECO:0007669"/>
    <property type="project" value="UniProtKB-SubCell"/>
</dbReference>
<comment type="similarity">
    <text evidence="3 14">Belongs to the glycosyltransferase 39 family.</text>
</comment>
<feature type="transmembrane region" description="Helical" evidence="14">
    <location>
        <begin position="281"/>
        <end position="299"/>
    </location>
</feature>
<gene>
    <name evidence="17" type="ORF">BCR33DRAFT_833595</name>
</gene>
<evidence type="ECO:0000256" key="5">
    <source>
        <dbReference type="ARBA" id="ARBA00022676"/>
    </source>
</evidence>
<sequence>MTSEYLRARRQQVQAQSTLPKKPSFQGISLDLFTTKSTDSSAAKVCSSSPHSPTRRLTHKTNNQPFDSEQKYLNKTSLSAPGTVPHRANKAILYTFIALALFTRLYQIGKANTVVWDEAHFGKFAGFYQTRKWYTDLHPPLGKSLLGLFANFVGYDGKFGFDSGATYPATLFHTPFRACCAFLAALTVPLAYLTGLELHLSQDASVFLGVMALTDVATLVLSRFILLDPLLLFFTSLSVFAVFRFRNYQRVAVFTRGWWVYLGLTGFAIGATMSVKWVGLFVVIIVGLHTVNDLGAMLLEKPKVVPYVMHWVARILCLILLPLIVYLGAFYIHFAVLTNSGPGDGKMGSLFQYHLKGVDMQTGPVNVWTGSEVQIRYHGAGGGLLHSHPHNYPVGSKEQQVTLYGWRRDDNNRMILLDAVAGQEKHALKHGDLVRIQHKLSKKLLRVHEEFGAPTSGEKYREVSFGGEEGTVGKGEVWKIVVVDELGKSFGGSGQLKTLLTRFRIQNQESGCWLRSDHMTKLDKVWGFDQHEVACTHEPLNWENSRNALWNIEEHWNPELPVGKKSDYPWSFFSAFMDDNYDKMLGNSMLVPEPGKAKSSIESYPWEWPTLQTNLVVGGAGWSYNIIGHPLIWLGVTAALITYLAVAAVYLIRYFQGAKDWKSSEQLHDFWFMFKIGILGWLVNFIPYILMPRVTYIHHYLPALQFGMILFAYIVEHLLVRLLPRQHMTRRLVFWVLICIDLGIFWYFKDFVFGYKNGWEYRGRKWFKAWNI</sequence>
<keyword evidence="10 14" id="KW-1133">Transmembrane helix</keyword>
<keyword evidence="7 14" id="KW-0812">Transmembrane</keyword>
<dbReference type="InterPro" id="IPR032421">
    <property type="entry name" value="PMT_4TMC"/>
</dbReference>
<evidence type="ECO:0000259" key="16">
    <source>
        <dbReference type="PROSITE" id="PS50919"/>
    </source>
</evidence>
<feature type="transmembrane region" description="Helical" evidence="14">
    <location>
        <begin position="311"/>
        <end position="332"/>
    </location>
</feature>
<evidence type="ECO:0000256" key="10">
    <source>
        <dbReference type="ARBA" id="ARBA00022989"/>
    </source>
</evidence>
<evidence type="ECO:0000256" key="6">
    <source>
        <dbReference type="ARBA" id="ARBA00022679"/>
    </source>
</evidence>
<dbReference type="InterPro" id="IPR027005">
    <property type="entry name" value="PMT-like"/>
</dbReference>
<dbReference type="OrthoDB" id="292747at2759"/>
<evidence type="ECO:0000256" key="12">
    <source>
        <dbReference type="ARBA" id="ARBA00045085"/>
    </source>
</evidence>
<dbReference type="Pfam" id="PF02815">
    <property type="entry name" value="MIR"/>
    <property type="match status" value="1"/>
</dbReference>
<comment type="caution">
    <text evidence="17">The sequence shown here is derived from an EMBL/GenBank/DDBJ whole genome shotgun (WGS) entry which is preliminary data.</text>
</comment>
<dbReference type="Pfam" id="PF16192">
    <property type="entry name" value="PMT_4TMC"/>
    <property type="match status" value="1"/>
</dbReference>
<evidence type="ECO:0000256" key="15">
    <source>
        <dbReference type="SAM" id="MobiDB-lite"/>
    </source>
</evidence>